<evidence type="ECO:0000313" key="2">
    <source>
        <dbReference type="Proteomes" id="UP000279194"/>
    </source>
</evidence>
<dbReference type="AlphaFoldDB" id="A0A3L9DWU3"/>
<sequence length="103" mass="12408">MEYFGVVAFIFWLFYADKHKKLQRKLNRLEKRNKGENQMSQLIKNMVNKSGKIYFDSELQTVYAWTILEVDEDWVKLQRTDKKGKVFTKIVRLDDIKSIDVEE</sequence>
<reference evidence="1 2" key="1">
    <citation type="submission" date="2018-10" db="EMBL/GenBank/DDBJ databases">
        <title>Streptococcus hillyeri sp. nov., isolated from equine tracheal sample.</title>
        <authorList>
            <person name="Macfadyen A.C."/>
            <person name="Waller A."/>
            <person name="Paterson G.K."/>
        </authorList>
    </citation>
    <scope>NUCLEOTIDE SEQUENCE [LARGE SCALE GENOMIC DNA]</scope>
    <source>
        <strain evidence="1 2">28462</strain>
    </source>
</reference>
<organism evidence="1 2">
    <name type="scientific">Streptococcus hillyeri</name>
    <dbReference type="NCBI Taxonomy" id="2282420"/>
    <lineage>
        <taxon>Bacteria</taxon>
        <taxon>Bacillati</taxon>
        <taxon>Bacillota</taxon>
        <taxon>Bacilli</taxon>
        <taxon>Lactobacillales</taxon>
        <taxon>Streptococcaceae</taxon>
        <taxon>Streptococcus</taxon>
    </lineage>
</organism>
<protein>
    <submittedName>
        <fullName evidence="1">Uncharacterized protein</fullName>
    </submittedName>
</protein>
<accession>A0A3L9DWU3</accession>
<keyword evidence="2" id="KW-1185">Reference proteome</keyword>
<dbReference type="Proteomes" id="UP000279194">
    <property type="component" value="Unassembled WGS sequence"/>
</dbReference>
<name>A0A3L9DWU3_9STRE</name>
<evidence type="ECO:0000313" key="1">
    <source>
        <dbReference type="EMBL" id="RLY04189.1"/>
    </source>
</evidence>
<proteinExistence type="predicted"/>
<dbReference type="RefSeq" id="WP_121834946.1">
    <property type="nucleotide sequence ID" value="NZ_CP163513.1"/>
</dbReference>
<dbReference type="OrthoDB" id="2223829at2"/>
<comment type="caution">
    <text evidence="1">The sequence shown here is derived from an EMBL/GenBank/DDBJ whole genome shotgun (WGS) entry which is preliminary data.</text>
</comment>
<dbReference type="EMBL" id="RCVM01000004">
    <property type="protein sequence ID" value="RLY04189.1"/>
    <property type="molecule type" value="Genomic_DNA"/>
</dbReference>
<gene>
    <name evidence="1" type="ORF">EAF07_03725</name>
</gene>